<keyword evidence="1" id="KW-0732">Signal</keyword>
<evidence type="ECO:0000256" key="1">
    <source>
        <dbReference type="SAM" id="SignalP"/>
    </source>
</evidence>
<proteinExistence type="predicted"/>
<dbReference type="RefSeq" id="XP_015274043.1">
    <property type="nucleotide sequence ID" value="XM_015418557.1"/>
</dbReference>
<dbReference type="PANTHER" id="PTHR11032:SF1">
    <property type="entry name" value="FMS-RELATED TYROSINE KINASE 3 LIGAND"/>
    <property type="match status" value="1"/>
</dbReference>
<dbReference type="PANTHER" id="PTHR11032">
    <property type="entry name" value="SL CYTOKINE"/>
    <property type="match status" value="1"/>
</dbReference>
<keyword evidence="3" id="KW-0418">Kinase</keyword>
<dbReference type="Proteomes" id="UP000694871">
    <property type="component" value="Unplaced"/>
</dbReference>
<protein>
    <submittedName>
        <fullName evidence="3">Fms-related tyrosine kinase 3 ligand</fullName>
    </submittedName>
</protein>
<feature type="signal peptide" evidence="1">
    <location>
        <begin position="1"/>
        <end position="27"/>
    </location>
</feature>
<sequence length="225" mass="25395">MSRCHGIPDACVVSLLLFLCFTHSGLGENCTFTHTVFPTTDVSTDGLRKLLLWDYPVSMPGNLKPDEHCFRLWQLHFISSELSRMLQVAGSELSKHIAKLEEDLGVKELFESCKIESSCVEFERTNVSMFLDSIPLAFEAVRDKMELMGMPFSFSNCTPIQCHPESRSTPYPGYSKQVLEDTQASKSAVLQRHHWFLIPIPLLACLFSIVKLSGRVPFQPLPLQV</sequence>
<evidence type="ECO:0000313" key="2">
    <source>
        <dbReference type="Proteomes" id="UP000694871"/>
    </source>
</evidence>
<name>A0ABM1KK06_GEKJA</name>
<dbReference type="GO" id="GO:0016301">
    <property type="term" value="F:kinase activity"/>
    <property type="evidence" value="ECO:0007669"/>
    <property type="project" value="UniProtKB-KW"/>
</dbReference>
<dbReference type="InterPro" id="IPR004213">
    <property type="entry name" value="Flt3_lig"/>
</dbReference>
<dbReference type="Gene3D" id="1.20.1250.10">
    <property type="match status" value="1"/>
</dbReference>
<dbReference type="Pfam" id="PF02947">
    <property type="entry name" value="Flt3_lig"/>
    <property type="match status" value="1"/>
</dbReference>
<accession>A0ABM1KK06</accession>
<evidence type="ECO:0000313" key="3">
    <source>
        <dbReference type="RefSeq" id="XP_015274043.1"/>
    </source>
</evidence>
<dbReference type="InterPro" id="IPR009079">
    <property type="entry name" value="4_helix_cytokine-like_core"/>
</dbReference>
<organism evidence="2 3">
    <name type="scientific">Gekko japonicus</name>
    <name type="common">Schlegel's Japanese gecko</name>
    <dbReference type="NCBI Taxonomy" id="146911"/>
    <lineage>
        <taxon>Eukaryota</taxon>
        <taxon>Metazoa</taxon>
        <taxon>Chordata</taxon>
        <taxon>Craniata</taxon>
        <taxon>Vertebrata</taxon>
        <taxon>Euteleostomi</taxon>
        <taxon>Lepidosauria</taxon>
        <taxon>Squamata</taxon>
        <taxon>Bifurcata</taxon>
        <taxon>Gekkota</taxon>
        <taxon>Gekkonidae</taxon>
        <taxon>Gekkoninae</taxon>
        <taxon>Gekko</taxon>
    </lineage>
</organism>
<keyword evidence="2" id="KW-1185">Reference proteome</keyword>
<dbReference type="GeneID" id="107116611"/>
<keyword evidence="3" id="KW-0808">Transferase</keyword>
<reference evidence="3" key="1">
    <citation type="submission" date="2025-08" db="UniProtKB">
        <authorList>
            <consortium name="RefSeq"/>
        </authorList>
    </citation>
    <scope>IDENTIFICATION</scope>
</reference>
<dbReference type="SUPFAM" id="SSF47266">
    <property type="entry name" value="4-helical cytokines"/>
    <property type="match status" value="1"/>
</dbReference>
<feature type="chain" id="PRO_5045784313" evidence="1">
    <location>
        <begin position="28"/>
        <end position="225"/>
    </location>
</feature>
<gene>
    <name evidence="3" type="primary">FLT3LG</name>
</gene>